<sequence>MKFWVSKRKILYKQFKINCNNKQHFSGSCSESKNASSVCRERVQVENTTQFLVFMNTVTITTRRDCRNDLEAVKGGTTNNGALLHREDCDAS</sequence>
<dbReference type="InParanoid" id="G3HWD8"/>
<evidence type="ECO:0000313" key="2">
    <source>
        <dbReference type="Proteomes" id="UP000001075"/>
    </source>
</evidence>
<accession>G3HWD8</accession>
<proteinExistence type="predicted"/>
<evidence type="ECO:0000313" key="1">
    <source>
        <dbReference type="EMBL" id="EGW01910.1"/>
    </source>
</evidence>
<name>G3HWD8_CRIGR</name>
<dbReference type="AlphaFoldDB" id="G3HWD8"/>
<dbReference type="Proteomes" id="UP000001075">
    <property type="component" value="Unassembled WGS sequence"/>
</dbReference>
<protein>
    <submittedName>
        <fullName evidence="1">Uncharacterized protein</fullName>
    </submittedName>
</protein>
<dbReference type="EMBL" id="JH000829">
    <property type="protein sequence ID" value="EGW01910.1"/>
    <property type="molecule type" value="Genomic_DNA"/>
</dbReference>
<gene>
    <name evidence="1" type="ORF">I79_015295</name>
</gene>
<reference evidence="2" key="1">
    <citation type="journal article" date="2011" name="Nat. Biotechnol.">
        <title>The genomic sequence of the Chinese hamster ovary (CHO)-K1 cell line.</title>
        <authorList>
            <person name="Xu X."/>
            <person name="Nagarajan H."/>
            <person name="Lewis N.E."/>
            <person name="Pan S."/>
            <person name="Cai Z."/>
            <person name="Liu X."/>
            <person name="Chen W."/>
            <person name="Xie M."/>
            <person name="Wang W."/>
            <person name="Hammond S."/>
            <person name="Andersen M.R."/>
            <person name="Neff N."/>
            <person name="Passarelli B."/>
            <person name="Koh W."/>
            <person name="Fan H.C."/>
            <person name="Wang J."/>
            <person name="Gui Y."/>
            <person name="Lee K.H."/>
            <person name="Betenbaugh M.J."/>
            <person name="Quake S.R."/>
            <person name="Famili I."/>
            <person name="Palsson B.O."/>
            <person name="Wang J."/>
        </authorList>
    </citation>
    <scope>NUCLEOTIDE SEQUENCE [LARGE SCALE GENOMIC DNA]</scope>
    <source>
        <strain evidence="2">CHO K1 cell line</strain>
    </source>
</reference>
<organism evidence="1 2">
    <name type="scientific">Cricetulus griseus</name>
    <name type="common">Chinese hamster</name>
    <name type="synonym">Cricetulus barabensis griseus</name>
    <dbReference type="NCBI Taxonomy" id="10029"/>
    <lineage>
        <taxon>Eukaryota</taxon>
        <taxon>Metazoa</taxon>
        <taxon>Chordata</taxon>
        <taxon>Craniata</taxon>
        <taxon>Vertebrata</taxon>
        <taxon>Euteleostomi</taxon>
        <taxon>Mammalia</taxon>
        <taxon>Eutheria</taxon>
        <taxon>Euarchontoglires</taxon>
        <taxon>Glires</taxon>
        <taxon>Rodentia</taxon>
        <taxon>Myomorpha</taxon>
        <taxon>Muroidea</taxon>
        <taxon>Cricetidae</taxon>
        <taxon>Cricetinae</taxon>
        <taxon>Cricetulus</taxon>
    </lineage>
</organism>